<dbReference type="InterPro" id="IPR005906">
    <property type="entry name" value="LysW"/>
</dbReference>
<dbReference type="Pfam" id="PF21344">
    <property type="entry name" value="Zn_ribbon_LysW"/>
    <property type="match status" value="1"/>
</dbReference>
<keyword evidence="2" id="KW-1185">Reference proteome</keyword>
<dbReference type="OrthoDB" id="2628219at2"/>
<gene>
    <name evidence="1" type="ORF">CLV72_10730</name>
</gene>
<dbReference type="AlphaFoldDB" id="A0A2T0PYL1"/>
<dbReference type="NCBIfam" id="TIGR01206">
    <property type="entry name" value="lysW"/>
    <property type="match status" value="1"/>
</dbReference>
<sequence length="54" mass="5949">MITCPECEGRVAAPEEPRVHEIVECAECRSELEVVGLDPLLVALAPEVEEDWGE</sequence>
<proteinExistence type="predicted"/>
<name>A0A2T0PYL1_9ACTN</name>
<protein>
    <submittedName>
        <fullName evidence="1">Alpha-aminoadipate carrier protein LysW</fullName>
    </submittedName>
</protein>
<dbReference type="Proteomes" id="UP000237846">
    <property type="component" value="Unassembled WGS sequence"/>
</dbReference>
<comment type="caution">
    <text evidence="1">The sequence shown here is derived from an EMBL/GenBank/DDBJ whole genome shotgun (WGS) entry which is preliminary data.</text>
</comment>
<dbReference type="RefSeq" id="WP_106249745.1">
    <property type="nucleotide sequence ID" value="NZ_PVZC01000007.1"/>
</dbReference>
<dbReference type="Gene3D" id="2.20.28.160">
    <property type="match status" value="1"/>
</dbReference>
<dbReference type="EMBL" id="PVZC01000007">
    <property type="protein sequence ID" value="PRX96507.1"/>
    <property type="molecule type" value="Genomic_DNA"/>
</dbReference>
<evidence type="ECO:0000313" key="2">
    <source>
        <dbReference type="Proteomes" id="UP000237846"/>
    </source>
</evidence>
<organism evidence="1 2">
    <name type="scientific">Allonocardiopsis opalescens</name>
    <dbReference type="NCBI Taxonomy" id="1144618"/>
    <lineage>
        <taxon>Bacteria</taxon>
        <taxon>Bacillati</taxon>
        <taxon>Actinomycetota</taxon>
        <taxon>Actinomycetes</taxon>
        <taxon>Streptosporangiales</taxon>
        <taxon>Allonocardiopsis</taxon>
    </lineage>
</organism>
<evidence type="ECO:0000313" key="1">
    <source>
        <dbReference type="EMBL" id="PRX96507.1"/>
    </source>
</evidence>
<reference evidence="1 2" key="1">
    <citation type="submission" date="2018-03" db="EMBL/GenBank/DDBJ databases">
        <title>Genomic Encyclopedia of Archaeal and Bacterial Type Strains, Phase II (KMG-II): from individual species to whole genera.</title>
        <authorList>
            <person name="Goeker M."/>
        </authorList>
    </citation>
    <scope>NUCLEOTIDE SEQUENCE [LARGE SCALE GENOMIC DNA]</scope>
    <source>
        <strain evidence="1 2">DSM 45601</strain>
    </source>
</reference>
<accession>A0A2T0PYL1</accession>